<evidence type="ECO:0000313" key="13">
    <source>
        <dbReference type="Proteomes" id="UP000779233"/>
    </source>
</evidence>
<organism evidence="12 13">
    <name type="scientific">Plasmodium vivax</name>
    <name type="common">malaria parasite P. vivax</name>
    <dbReference type="NCBI Taxonomy" id="5855"/>
    <lineage>
        <taxon>Eukaryota</taxon>
        <taxon>Sar</taxon>
        <taxon>Alveolata</taxon>
        <taxon>Apicomplexa</taxon>
        <taxon>Aconoidasida</taxon>
        <taxon>Haemosporida</taxon>
        <taxon>Plasmodiidae</taxon>
        <taxon>Plasmodium</taxon>
        <taxon>Plasmodium (Plasmodium)</taxon>
    </lineage>
</organism>
<dbReference type="InterPro" id="IPR027417">
    <property type="entry name" value="P-loop_NTPase"/>
</dbReference>
<evidence type="ECO:0000256" key="3">
    <source>
        <dbReference type="ARBA" id="ARBA00012665"/>
    </source>
</evidence>
<dbReference type="Gene3D" id="3.40.50.300">
    <property type="entry name" value="P-loop containing nucleotide triphosphate hydrolases"/>
    <property type="match status" value="1"/>
</dbReference>
<dbReference type="InterPro" id="IPR018022">
    <property type="entry name" value="IPT"/>
</dbReference>
<dbReference type="EC" id="2.5.1.75" evidence="3"/>
<gene>
    <name evidence="12" type="ORF">PVW1_130013500</name>
</gene>
<proteinExistence type="inferred from homology"/>
<feature type="compositionally biased region" description="Gly residues" evidence="10">
    <location>
        <begin position="333"/>
        <end position="378"/>
    </location>
</feature>
<dbReference type="EMBL" id="CAJZCX010000006">
    <property type="protein sequence ID" value="CAG9475454.1"/>
    <property type="molecule type" value="Genomic_DNA"/>
</dbReference>
<keyword evidence="5" id="KW-0819">tRNA processing</keyword>
<name>A0A8S4HBT8_PLAVI</name>
<dbReference type="SUPFAM" id="SSF52540">
    <property type="entry name" value="P-loop containing nucleoside triphosphate hydrolases"/>
    <property type="match status" value="1"/>
</dbReference>
<evidence type="ECO:0000256" key="8">
    <source>
        <dbReference type="ARBA" id="ARBA00022842"/>
    </source>
</evidence>
<keyword evidence="6" id="KW-0547">Nucleotide-binding</keyword>
<dbReference type="PANTHER" id="PTHR11088">
    <property type="entry name" value="TRNA DIMETHYLALLYLTRANSFERASE"/>
    <property type="match status" value="1"/>
</dbReference>
<dbReference type="VEuPathDB" id="PlasmoDB:PVPAM_130022100"/>
<feature type="chain" id="PRO_5035825663" description="tRNA dimethylallyltransferase" evidence="11">
    <location>
        <begin position="28"/>
        <end position="597"/>
    </location>
</feature>
<dbReference type="GO" id="GO:0005524">
    <property type="term" value="F:ATP binding"/>
    <property type="evidence" value="ECO:0007669"/>
    <property type="project" value="UniProtKB-KW"/>
</dbReference>
<dbReference type="GO" id="GO:0052381">
    <property type="term" value="F:tRNA dimethylallyltransferase activity"/>
    <property type="evidence" value="ECO:0007669"/>
    <property type="project" value="UniProtKB-EC"/>
</dbReference>
<feature type="region of interest" description="Disordered" evidence="10">
    <location>
        <begin position="328"/>
        <end position="398"/>
    </location>
</feature>
<dbReference type="Pfam" id="PF01715">
    <property type="entry name" value="IPPT"/>
    <property type="match status" value="2"/>
</dbReference>
<evidence type="ECO:0000256" key="2">
    <source>
        <dbReference type="ARBA" id="ARBA00005842"/>
    </source>
</evidence>
<sequence>MFCFPYGCTLMSILALFLSVSISPVAVTPFVVKHQRGIPSRGNYIRRKTYPQSFSICKRTNRYVAKETNRCHRKCEANLYRHFERRNDWVANTCVGKRRARLYLCSSPLRAKRRNRNDKLNVHQLSHFERSASEEKCKLGVREEDEEETMSHTSSVSGVIKKANGDAAKPCDGAANEVDGVGEKDSYPQDNHPPVQPNLNKTKKQKIILIIGVTCSGKTKFSIDLCEELLKRNVECEIISADSMQVYQNFKVGIAKVEEEEKRDIKHHLLDVCGPKEAFNVHKFISHTIPIIRSISDRNKLAIVVGGTLLYIESLLWESVVDLEEAHSETVGDKGGGSETVGDKGGGSETVGDKGGGSETVGDKGGGSETVGDKGGGSETVEDKRGEGATDRYEHKTNEELHAELKRVDEERASQLHQNDRKRICRSLDIFYSYNKKHSELIKMRNHKNNHFDRTRFPPCVFYLDYDDDDVLRGNIQRRVDAMISKGLLDEAIELKKMNEDANVKLFGKGINQSIAYKEFDTYIEKKINNVSDEDLFNVCKENLIRKTYRYAKRQRRWILNRFVKCYDIPLNRVDVSRDYAKQLASAVRTVLEFCRS</sequence>
<reference evidence="12" key="1">
    <citation type="submission" date="2021-09" db="EMBL/GenBank/DDBJ databases">
        <authorList>
            <consortium name="Pathogen Informatics"/>
        </authorList>
    </citation>
    <scope>NUCLEOTIDE SEQUENCE</scope>
    <source>
        <strain evidence="12">PvW1</strain>
    </source>
</reference>
<dbReference type="InterPro" id="IPR039657">
    <property type="entry name" value="Dimethylallyltransferase"/>
</dbReference>
<keyword evidence="8" id="KW-0460">Magnesium</keyword>
<feature type="compositionally biased region" description="Basic and acidic residues" evidence="10">
    <location>
        <begin position="381"/>
        <end position="398"/>
    </location>
</feature>
<evidence type="ECO:0000256" key="7">
    <source>
        <dbReference type="ARBA" id="ARBA00022840"/>
    </source>
</evidence>
<comment type="catalytic activity">
    <reaction evidence="9">
        <text>adenosine(37) in tRNA + dimethylallyl diphosphate = N(6)-dimethylallyladenosine(37) in tRNA + diphosphate</text>
        <dbReference type="Rhea" id="RHEA:26482"/>
        <dbReference type="Rhea" id="RHEA-COMP:10162"/>
        <dbReference type="Rhea" id="RHEA-COMP:10375"/>
        <dbReference type="ChEBI" id="CHEBI:33019"/>
        <dbReference type="ChEBI" id="CHEBI:57623"/>
        <dbReference type="ChEBI" id="CHEBI:74411"/>
        <dbReference type="ChEBI" id="CHEBI:74415"/>
        <dbReference type="EC" id="2.5.1.75"/>
    </reaction>
</comment>
<keyword evidence="11" id="KW-0732">Signal</keyword>
<evidence type="ECO:0000256" key="11">
    <source>
        <dbReference type="SAM" id="SignalP"/>
    </source>
</evidence>
<evidence type="ECO:0000256" key="10">
    <source>
        <dbReference type="SAM" id="MobiDB-lite"/>
    </source>
</evidence>
<dbReference type="Gene3D" id="1.10.20.140">
    <property type="match status" value="1"/>
</dbReference>
<evidence type="ECO:0000256" key="1">
    <source>
        <dbReference type="ARBA" id="ARBA00001946"/>
    </source>
</evidence>
<evidence type="ECO:0000256" key="9">
    <source>
        <dbReference type="ARBA" id="ARBA00049563"/>
    </source>
</evidence>
<feature type="signal peptide" evidence="11">
    <location>
        <begin position="1"/>
        <end position="27"/>
    </location>
</feature>
<dbReference type="PANTHER" id="PTHR11088:SF60">
    <property type="entry name" value="TRNA DIMETHYLALLYLTRANSFERASE"/>
    <property type="match status" value="1"/>
</dbReference>
<evidence type="ECO:0000256" key="5">
    <source>
        <dbReference type="ARBA" id="ARBA00022694"/>
    </source>
</evidence>
<feature type="region of interest" description="Disordered" evidence="10">
    <location>
        <begin position="178"/>
        <end position="199"/>
    </location>
</feature>
<keyword evidence="4" id="KW-0808">Transferase</keyword>
<comment type="caution">
    <text evidence="12">The sequence shown here is derived from an EMBL/GenBank/DDBJ whole genome shotgun (WGS) entry which is preliminary data.</text>
</comment>
<dbReference type="GO" id="GO:0006400">
    <property type="term" value="P:tRNA modification"/>
    <property type="evidence" value="ECO:0007669"/>
    <property type="project" value="TreeGrafter"/>
</dbReference>
<dbReference type="Proteomes" id="UP000779233">
    <property type="component" value="Unassembled WGS sequence"/>
</dbReference>
<evidence type="ECO:0000256" key="4">
    <source>
        <dbReference type="ARBA" id="ARBA00022679"/>
    </source>
</evidence>
<dbReference type="AlphaFoldDB" id="A0A8S4HBT8"/>
<protein>
    <recommendedName>
        <fullName evidence="3">tRNA dimethylallyltransferase</fullName>
        <ecNumber evidence="3">2.5.1.75</ecNumber>
    </recommendedName>
</protein>
<comment type="cofactor">
    <cofactor evidence="1">
        <name>Mg(2+)</name>
        <dbReference type="ChEBI" id="CHEBI:18420"/>
    </cofactor>
</comment>
<comment type="similarity">
    <text evidence="2">Belongs to the IPP transferase family.</text>
</comment>
<evidence type="ECO:0000256" key="6">
    <source>
        <dbReference type="ARBA" id="ARBA00022741"/>
    </source>
</evidence>
<dbReference type="HAMAP" id="MF_00185">
    <property type="entry name" value="IPP_trans"/>
    <property type="match status" value="1"/>
</dbReference>
<accession>A0A8S4HBT8</accession>
<evidence type="ECO:0000313" key="12">
    <source>
        <dbReference type="EMBL" id="CAG9475454.1"/>
    </source>
</evidence>
<keyword evidence="7" id="KW-0067">ATP-binding</keyword>